<dbReference type="RefSeq" id="WP_128409665.1">
    <property type="nucleotide sequence ID" value="NZ_SBHX01000004.1"/>
</dbReference>
<dbReference type="AlphaFoldDB" id="A0A444ICJ7"/>
<protein>
    <submittedName>
        <fullName evidence="1">SDR family oxidoreductase</fullName>
    </submittedName>
</protein>
<dbReference type="InterPro" id="IPR002347">
    <property type="entry name" value="SDR_fam"/>
</dbReference>
<dbReference type="InterPro" id="IPR036291">
    <property type="entry name" value="NAD(P)-bd_dom_sf"/>
</dbReference>
<dbReference type="Proteomes" id="UP000283817">
    <property type="component" value="Unassembled WGS sequence"/>
</dbReference>
<accession>A0A444ICJ7</accession>
<dbReference type="Pfam" id="PF13561">
    <property type="entry name" value="adh_short_C2"/>
    <property type="match status" value="1"/>
</dbReference>
<dbReference type="SUPFAM" id="SSF51735">
    <property type="entry name" value="NAD(P)-binding Rossmann-fold domains"/>
    <property type="match status" value="1"/>
</dbReference>
<proteinExistence type="predicted"/>
<dbReference type="EMBL" id="SBHX01000004">
    <property type="protein sequence ID" value="RWX37008.1"/>
    <property type="molecule type" value="Genomic_DNA"/>
</dbReference>
<organism evidence="1 2">
    <name type="scientific">Rhizobium leguminosarum</name>
    <dbReference type="NCBI Taxonomy" id="384"/>
    <lineage>
        <taxon>Bacteria</taxon>
        <taxon>Pseudomonadati</taxon>
        <taxon>Pseudomonadota</taxon>
        <taxon>Alphaproteobacteria</taxon>
        <taxon>Hyphomicrobiales</taxon>
        <taxon>Rhizobiaceae</taxon>
        <taxon>Rhizobium/Agrobacterium group</taxon>
        <taxon>Rhizobium</taxon>
    </lineage>
</organism>
<gene>
    <name evidence="1" type="ORF">EHI47_01575</name>
</gene>
<reference evidence="1 2" key="1">
    <citation type="submission" date="2019-01" db="EMBL/GenBank/DDBJ databases">
        <title>RHIZO-ID as a novel technology for direct rhizobia identification.</title>
        <authorList>
            <person name="De Meyer S.E."/>
        </authorList>
    </citation>
    <scope>NUCLEOTIDE SEQUENCE [LARGE SCALE GENOMIC DNA]</scope>
    <source>
        <strain evidence="1 2">WSM448</strain>
    </source>
</reference>
<name>A0A444ICJ7_RHILE</name>
<sequence>MQRIRQAPAGRMAKASGIANVALFLAGDEASFVHGSVYTADGGRLIR</sequence>
<evidence type="ECO:0000313" key="1">
    <source>
        <dbReference type="EMBL" id="RWX37008.1"/>
    </source>
</evidence>
<evidence type="ECO:0000313" key="2">
    <source>
        <dbReference type="Proteomes" id="UP000283817"/>
    </source>
</evidence>
<dbReference type="Gene3D" id="3.40.50.720">
    <property type="entry name" value="NAD(P)-binding Rossmann-like Domain"/>
    <property type="match status" value="1"/>
</dbReference>
<comment type="caution">
    <text evidence="1">The sequence shown here is derived from an EMBL/GenBank/DDBJ whole genome shotgun (WGS) entry which is preliminary data.</text>
</comment>